<gene>
    <name evidence="4" type="ORF">Mgra_00007085</name>
</gene>
<feature type="domain" description="GST C-terminal" evidence="3">
    <location>
        <begin position="185"/>
        <end position="313"/>
    </location>
</feature>
<name>A0A8S9ZJA2_9BILA</name>
<dbReference type="PROSITE" id="PS50405">
    <property type="entry name" value="GST_CTER"/>
    <property type="match status" value="1"/>
</dbReference>
<evidence type="ECO:0008006" key="6">
    <source>
        <dbReference type="Google" id="ProtNLM"/>
    </source>
</evidence>
<dbReference type="Gene3D" id="1.20.1050.10">
    <property type="match status" value="1"/>
</dbReference>
<protein>
    <recommendedName>
        <fullName evidence="6">Glutathione transferase</fullName>
    </recommendedName>
</protein>
<evidence type="ECO:0000313" key="5">
    <source>
        <dbReference type="Proteomes" id="UP000605970"/>
    </source>
</evidence>
<dbReference type="InterPro" id="IPR010987">
    <property type="entry name" value="Glutathione-S-Trfase_C-like"/>
</dbReference>
<dbReference type="Proteomes" id="UP000605970">
    <property type="component" value="Unassembled WGS sequence"/>
</dbReference>
<dbReference type="PANTHER" id="PTHR11571:SF256">
    <property type="entry name" value="GST C-TERMINAL DOMAIN-CONTAINING PROTEIN-RELATED"/>
    <property type="match status" value="1"/>
</dbReference>
<accession>A0A8S9ZJA2</accession>
<dbReference type="InterPro" id="IPR050213">
    <property type="entry name" value="GST_superfamily"/>
</dbReference>
<dbReference type="InterPro" id="IPR040079">
    <property type="entry name" value="Glutathione_S-Trfase"/>
</dbReference>
<dbReference type="PROSITE" id="PS50404">
    <property type="entry name" value="GST_NTER"/>
    <property type="match status" value="1"/>
</dbReference>
<keyword evidence="5" id="KW-1185">Reference proteome</keyword>
<dbReference type="PANTHER" id="PTHR11571">
    <property type="entry name" value="GLUTATHIONE S-TRANSFERASE"/>
    <property type="match status" value="1"/>
</dbReference>
<organism evidence="4 5">
    <name type="scientific">Meloidogyne graminicola</name>
    <dbReference type="NCBI Taxonomy" id="189291"/>
    <lineage>
        <taxon>Eukaryota</taxon>
        <taxon>Metazoa</taxon>
        <taxon>Ecdysozoa</taxon>
        <taxon>Nematoda</taxon>
        <taxon>Chromadorea</taxon>
        <taxon>Rhabditida</taxon>
        <taxon>Tylenchina</taxon>
        <taxon>Tylenchomorpha</taxon>
        <taxon>Tylenchoidea</taxon>
        <taxon>Meloidogynidae</taxon>
        <taxon>Meloidogyninae</taxon>
        <taxon>Meloidogyne</taxon>
    </lineage>
</organism>
<dbReference type="InterPro" id="IPR036282">
    <property type="entry name" value="Glutathione-S-Trfase_C_sf"/>
</dbReference>
<feature type="compositionally biased region" description="Polar residues" evidence="1">
    <location>
        <begin position="29"/>
        <end position="51"/>
    </location>
</feature>
<evidence type="ECO:0000259" key="3">
    <source>
        <dbReference type="PROSITE" id="PS50405"/>
    </source>
</evidence>
<dbReference type="GO" id="GO:0006749">
    <property type="term" value="P:glutathione metabolic process"/>
    <property type="evidence" value="ECO:0007669"/>
    <property type="project" value="TreeGrafter"/>
</dbReference>
<dbReference type="Gene3D" id="3.40.30.10">
    <property type="entry name" value="Glutaredoxin"/>
    <property type="match status" value="1"/>
</dbReference>
<sequence length="313" mass="36364">MLNNSNLNNKNIYWEQISKNPNKLRLLRSPSSPIEGSTTISSNNSTWGLNNSQQQQFRHPSQQSSIGLHSAWKHSASPSRRLASTKQSKRMPKFKIHYLNLRGRAEPIRLLLNYVQQPFEDYRENFLEFTKNKDSKEFNLFYLIYLIELPLPHLPKLTVDGQFELYYTSVILAYLGEKFGLESDTAEEKAICMQLAQRINDHFEYIKPFVNCLLGLIPADKLPALAEQCFWPCIIDDFGTVFERQLEINNTGYLVGDKITWIDFYAASFSDLALTFGREDMLDRFPRVLHHCRAVHSLPQLQQHIKTRADTLF</sequence>
<dbReference type="GO" id="GO:0004364">
    <property type="term" value="F:glutathione transferase activity"/>
    <property type="evidence" value="ECO:0007669"/>
    <property type="project" value="TreeGrafter"/>
</dbReference>
<feature type="compositionally biased region" description="Polar residues" evidence="1">
    <location>
        <begin position="76"/>
        <end position="86"/>
    </location>
</feature>
<dbReference type="AlphaFoldDB" id="A0A8S9ZJA2"/>
<dbReference type="Pfam" id="PF14497">
    <property type="entry name" value="GST_C_3"/>
    <property type="match status" value="1"/>
</dbReference>
<feature type="domain" description="GST N-terminal" evidence="2">
    <location>
        <begin position="92"/>
        <end position="183"/>
    </location>
</feature>
<feature type="compositionally biased region" description="Low complexity" evidence="1">
    <location>
        <begin position="52"/>
        <end position="65"/>
    </location>
</feature>
<evidence type="ECO:0000259" key="2">
    <source>
        <dbReference type="PROSITE" id="PS50404"/>
    </source>
</evidence>
<evidence type="ECO:0000256" key="1">
    <source>
        <dbReference type="SAM" id="MobiDB-lite"/>
    </source>
</evidence>
<dbReference type="InterPro" id="IPR004045">
    <property type="entry name" value="Glutathione_S-Trfase_N"/>
</dbReference>
<dbReference type="EMBL" id="JABEBT010000075">
    <property type="protein sequence ID" value="KAF7633503.1"/>
    <property type="molecule type" value="Genomic_DNA"/>
</dbReference>
<dbReference type="SUPFAM" id="SSF52833">
    <property type="entry name" value="Thioredoxin-like"/>
    <property type="match status" value="1"/>
</dbReference>
<comment type="caution">
    <text evidence="4">The sequence shown here is derived from an EMBL/GenBank/DDBJ whole genome shotgun (WGS) entry which is preliminary data.</text>
</comment>
<dbReference type="SUPFAM" id="SSF47616">
    <property type="entry name" value="GST C-terminal domain-like"/>
    <property type="match status" value="1"/>
</dbReference>
<dbReference type="SFLD" id="SFLDS00019">
    <property type="entry name" value="Glutathione_Transferase_(cytos"/>
    <property type="match status" value="1"/>
</dbReference>
<reference evidence="4" key="1">
    <citation type="journal article" date="2020" name="Ecol. Evol.">
        <title>Genome structure and content of the rice root-knot nematode (Meloidogyne graminicola).</title>
        <authorList>
            <person name="Phan N.T."/>
            <person name="Danchin E.G.J."/>
            <person name="Klopp C."/>
            <person name="Perfus-Barbeoch L."/>
            <person name="Kozlowski D.K."/>
            <person name="Koutsovoulos G.D."/>
            <person name="Lopez-Roques C."/>
            <person name="Bouchez O."/>
            <person name="Zahm M."/>
            <person name="Besnard G."/>
            <person name="Bellafiore S."/>
        </authorList>
    </citation>
    <scope>NUCLEOTIDE SEQUENCE</scope>
    <source>
        <strain evidence="4">VN-18</strain>
    </source>
</reference>
<dbReference type="CDD" id="cd03192">
    <property type="entry name" value="GST_C_Sigma_like"/>
    <property type="match status" value="1"/>
</dbReference>
<feature type="region of interest" description="Disordered" evidence="1">
    <location>
        <begin position="27"/>
        <end position="88"/>
    </location>
</feature>
<evidence type="ECO:0000313" key="4">
    <source>
        <dbReference type="EMBL" id="KAF7633503.1"/>
    </source>
</evidence>
<dbReference type="CDD" id="cd03039">
    <property type="entry name" value="GST_N_Sigma_like"/>
    <property type="match status" value="1"/>
</dbReference>
<dbReference type="InterPro" id="IPR004046">
    <property type="entry name" value="GST_C"/>
</dbReference>
<dbReference type="InterPro" id="IPR036249">
    <property type="entry name" value="Thioredoxin-like_sf"/>
</dbReference>
<dbReference type="OrthoDB" id="414243at2759"/>
<proteinExistence type="predicted"/>